<organism evidence="4">
    <name type="scientific">Guillardia theta</name>
    <name type="common">Cryptophyte</name>
    <name type="synonym">Cryptomonas phi</name>
    <dbReference type="NCBI Taxonomy" id="55529"/>
    <lineage>
        <taxon>Eukaryota</taxon>
        <taxon>Cryptophyceae</taxon>
        <taxon>Pyrenomonadales</taxon>
        <taxon>Geminigeraceae</taxon>
        <taxon>Guillardia</taxon>
    </lineage>
</organism>
<dbReference type="AlphaFoldDB" id="A0A7S4JQ53"/>
<evidence type="ECO:0008006" key="5">
    <source>
        <dbReference type="Google" id="ProtNLM"/>
    </source>
</evidence>
<evidence type="ECO:0000313" key="4">
    <source>
        <dbReference type="EMBL" id="CAE2270444.1"/>
    </source>
</evidence>
<feature type="compositionally biased region" description="Low complexity" evidence="2">
    <location>
        <begin position="286"/>
        <end position="309"/>
    </location>
</feature>
<feature type="region of interest" description="Disordered" evidence="2">
    <location>
        <begin position="274"/>
        <end position="332"/>
    </location>
</feature>
<dbReference type="EMBL" id="HBKN01008743">
    <property type="protein sequence ID" value="CAE2270444.1"/>
    <property type="molecule type" value="Transcribed_RNA"/>
</dbReference>
<name>A0A7S4JQ53_GUITH</name>
<feature type="region of interest" description="Disordered" evidence="2">
    <location>
        <begin position="345"/>
        <end position="380"/>
    </location>
</feature>
<keyword evidence="1" id="KW-0175">Coiled coil</keyword>
<feature type="compositionally biased region" description="Polar residues" evidence="2">
    <location>
        <begin position="111"/>
        <end position="120"/>
    </location>
</feature>
<feature type="coiled-coil region" evidence="1">
    <location>
        <begin position="194"/>
        <end position="224"/>
    </location>
</feature>
<feature type="region of interest" description="Disordered" evidence="2">
    <location>
        <begin position="105"/>
        <end position="150"/>
    </location>
</feature>
<feature type="chain" id="PRO_5030951463" description="SH3 domain-containing protein" evidence="3">
    <location>
        <begin position="27"/>
        <end position="509"/>
    </location>
</feature>
<feature type="compositionally biased region" description="Polar residues" evidence="2">
    <location>
        <begin position="136"/>
        <end position="145"/>
    </location>
</feature>
<evidence type="ECO:0000256" key="3">
    <source>
        <dbReference type="SAM" id="SignalP"/>
    </source>
</evidence>
<feature type="signal peptide" evidence="3">
    <location>
        <begin position="1"/>
        <end position="26"/>
    </location>
</feature>
<evidence type="ECO:0000256" key="2">
    <source>
        <dbReference type="SAM" id="MobiDB-lite"/>
    </source>
</evidence>
<accession>A0A7S4JQ53</accession>
<sequence>MADSLRSCSFVMSLRFLCFWALMVSTTTVQFSFADSAVIQTSTSNYNKNLAAFTWQQVCARRMPSVRSRGTVTCGLRDNIARGISRRLDSFKSVTKRLNPFGSSDKEAVRQQWQEGLQSRRTSEPLVSKPVEQSEGRQSVPTIKTNPERSTKTLSVAAEKNFDVLSIEDDETERKAREEAAAADMARILGKKLMAQRENDLKAAEAARIEAKQRMERVRFLQREASKTLGKDQAEAVFSGIKRNNNGTTNISTIQTPSSTVKLSKLNVFRAVKESNTNTDNEEENFSSSPSYSSPSSPSVLRSTPLSSSAQGWSEQSEEATQAKPRGSWGPSRYITRRYENLDPKAVKVQGRHLGPRADEEEETAEGGETSKSDTESIEDKEKTIDMSAAPALEATAQDLVPSDIVKTEEKDMTATSARTLANSMNRLQSQSKPQQSRWKVVATKGVDLHADAEGTADIVGHLKSYALVTVEQEKEGWLYIRSPMIGWAKMRNERGLPQFIRLGKTLKG</sequence>
<proteinExistence type="predicted"/>
<protein>
    <recommendedName>
        <fullName evidence="5">SH3 domain-containing protein</fullName>
    </recommendedName>
</protein>
<keyword evidence="3" id="KW-0732">Signal</keyword>
<reference evidence="4" key="1">
    <citation type="submission" date="2021-01" db="EMBL/GenBank/DDBJ databases">
        <authorList>
            <person name="Corre E."/>
            <person name="Pelletier E."/>
            <person name="Niang G."/>
            <person name="Scheremetjew M."/>
            <person name="Finn R."/>
            <person name="Kale V."/>
            <person name="Holt S."/>
            <person name="Cochrane G."/>
            <person name="Meng A."/>
            <person name="Brown T."/>
            <person name="Cohen L."/>
        </authorList>
    </citation>
    <scope>NUCLEOTIDE SEQUENCE</scope>
    <source>
        <strain evidence="4">CCMP 2712</strain>
    </source>
</reference>
<gene>
    <name evidence="4" type="ORF">GTHE00462_LOCUS6860</name>
</gene>
<evidence type="ECO:0000256" key="1">
    <source>
        <dbReference type="SAM" id="Coils"/>
    </source>
</evidence>
<feature type="compositionally biased region" description="Basic and acidic residues" evidence="2">
    <location>
        <begin position="369"/>
        <end position="380"/>
    </location>
</feature>